<organism evidence="1">
    <name type="scientific">Wuchereria bancrofti</name>
    <dbReference type="NCBI Taxonomy" id="6293"/>
    <lineage>
        <taxon>Eukaryota</taxon>
        <taxon>Metazoa</taxon>
        <taxon>Ecdysozoa</taxon>
        <taxon>Nematoda</taxon>
        <taxon>Chromadorea</taxon>
        <taxon>Rhabditida</taxon>
        <taxon>Spirurina</taxon>
        <taxon>Spiruromorpha</taxon>
        <taxon>Filarioidea</taxon>
        <taxon>Onchocercidae</taxon>
        <taxon>Wuchereria</taxon>
    </lineage>
</organism>
<name>A0A1I8EED5_WUCBA</name>
<dbReference type="AlphaFoldDB" id="A0A1I8EED5"/>
<dbReference type="STRING" id="6293.A0A1I8EED5"/>
<sequence>MPKSDNIQMKNCLRYLMNDYLYVEATLENDKYQETFKTLTVRLCVKGEHLIVGEIKFLWPEQCLPNEIVFRIQSIKRSLHIGTSEDSVPSVSVHTSLSSVNITEPFDSLVAKISNCLAQKDLSNIWNDQEANVGLSDQLPVALPAQMQMALLKILRKCVSEKLFNRILTFIIHSRLITESKACCKFIELLASKSLIQKSLWLIQQAVDLLRFSLIVDDRTYMMFLKMCSNDWLMYSLCTDHHGLYKKLTVIFFKSVSESSNLLSALLKKPVNSWELRLTVSQELTEIEDEKCHGAIRDAACFAATMILACIF</sequence>
<proteinExistence type="predicted"/>
<dbReference type="InterPro" id="IPR057711">
    <property type="entry name" value="DUF7951"/>
</dbReference>
<dbReference type="WBParaSite" id="maker-PairedContig_1516-snap-gene-0.12-mRNA-1">
    <property type="protein sequence ID" value="maker-PairedContig_1516-snap-gene-0.12-mRNA-1"/>
    <property type="gene ID" value="maker-PairedContig_1516-snap-gene-0.12"/>
</dbReference>
<accession>A0A1I8EED5</accession>
<evidence type="ECO:0000313" key="1">
    <source>
        <dbReference type="WBParaSite" id="maker-PairedContig_1516-snap-gene-0.12-mRNA-1"/>
    </source>
</evidence>
<reference evidence="1" key="1">
    <citation type="submission" date="2016-11" db="UniProtKB">
        <authorList>
            <consortium name="WormBaseParasite"/>
        </authorList>
    </citation>
    <scope>IDENTIFICATION</scope>
    <source>
        <strain evidence="1">pt0022</strain>
    </source>
</reference>
<protein>
    <submittedName>
        <fullName evidence="1">Uncharacterized protein</fullName>
    </submittedName>
</protein>
<dbReference type="Pfam" id="PF25824">
    <property type="entry name" value="DUF7951"/>
    <property type="match status" value="1"/>
</dbReference>